<reference evidence="6 7" key="2">
    <citation type="submission" date="2018-12" db="EMBL/GenBank/DDBJ databases">
        <title>Rhizobacter gummiphilus sp. nov., a rubber-degrading bacterium isolated from the soil of a botanical garden in Japan.</title>
        <authorList>
            <person name="Shunsuke S.S."/>
        </authorList>
    </citation>
    <scope>NUCLEOTIDE SEQUENCE [LARGE SCALE GENOMIC DNA]</scope>
    <source>
        <strain evidence="6 7">S-16</strain>
    </source>
</reference>
<gene>
    <name evidence="6" type="ORF">DZC73_12175</name>
</gene>
<dbReference type="SUPFAM" id="SSF46785">
    <property type="entry name" value="Winged helix' DNA-binding domain"/>
    <property type="match status" value="1"/>
</dbReference>
<dbReference type="AlphaFoldDB" id="A0A3N7JUL7"/>
<dbReference type="EMBL" id="QUSW01000003">
    <property type="protein sequence ID" value="RQP24589.1"/>
    <property type="molecule type" value="Genomic_DNA"/>
</dbReference>
<proteinExistence type="inferred from homology"/>
<organism evidence="6 7">
    <name type="scientific">Piscinibacter terrae</name>
    <dbReference type="NCBI Taxonomy" id="2496871"/>
    <lineage>
        <taxon>Bacteria</taxon>
        <taxon>Pseudomonadati</taxon>
        <taxon>Pseudomonadota</taxon>
        <taxon>Betaproteobacteria</taxon>
        <taxon>Burkholderiales</taxon>
        <taxon>Sphaerotilaceae</taxon>
        <taxon>Piscinibacter</taxon>
    </lineage>
</organism>
<dbReference type="PROSITE" id="PS50931">
    <property type="entry name" value="HTH_LYSR"/>
    <property type="match status" value="1"/>
</dbReference>
<name>A0A3N7JUL7_9BURK</name>
<dbReference type="GO" id="GO:0043565">
    <property type="term" value="F:sequence-specific DNA binding"/>
    <property type="evidence" value="ECO:0007669"/>
    <property type="project" value="TreeGrafter"/>
</dbReference>
<dbReference type="PANTHER" id="PTHR30537:SF72">
    <property type="entry name" value="LYSR FAMILY TRANSCRIPTIONAL REGULATOR"/>
    <property type="match status" value="1"/>
</dbReference>
<sequence length="301" mass="33399">MQRLDALHIFVRVAELSSFTQAADQMSLPKASVSTAVATLEALLGTRLLHRTTRRVQMTQDGQAFYERCKDLLADMEELQSMFQQGEQTLRGRLRVDMSTGMARDMVIPRLDEFLRAHPRIELELSSTDRRVDLVREGFDCVVRVGALGDSGLIARPLGVFRQINIASPAYLREHGTPRSLEDLSRHRLVHYVSTLGAKSGGFEVADTGGLRRIAMAGALTVNNAESYQSACLAGLGIIQAPAVGVRPLVKQGLLKEVLPRHRAPDLPVNIVYANRRHLPQRVQVFMGWIARLVAEEISRA</sequence>
<dbReference type="OrthoDB" id="9076738at2"/>
<dbReference type="GO" id="GO:0003700">
    <property type="term" value="F:DNA-binding transcription factor activity"/>
    <property type="evidence" value="ECO:0007669"/>
    <property type="project" value="InterPro"/>
</dbReference>
<keyword evidence="4" id="KW-0804">Transcription</keyword>
<dbReference type="Pfam" id="PF03466">
    <property type="entry name" value="LysR_substrate"/>
    <property type="match status" value="1"/>
</dbReference>
<evidence type="ECO:0000259" key="5">
    <source>
        <dbReference type="PROSITE" id="PS50931"/>
    </source>
</evidence>
<dbReference type="Pfam" id="PF00126">
    <property type="entry name" value="HTH_1"/>
    <property type="match status" value="1"/>
</dbReference>
<dbReference type="InterPro" id="IPR058163">
    <property type="entry name" value="LysR-type_TF_proteobact-type"/>
</dbReference>
<evidence type="ECO:0000256" key="3">
    <source>
        <dbReference type="ARBA" id="ARBA00023125"/>
    </source>
</evidence>
<evidence type="ECO:0000256" key="4">
    <source>
        <dbReference type="ARBA" id="ARBA00023163"/>
    </source>
</evidence>
<dbReference type="FunFam" id="3.40.190.290:FF:000001">
    <property type="entry name" value="Transcriptional regulator, LysR family"/>
    <property type="match status" value="1"/>
</dbReference>
<dbReference type="PANTHER" id="PTHR30537">
    <property type="entry name" value="HTH-TYPE TRANSCRIPTIONAL REGULATOR"/>
    <property type="match status" value="1"/>
</dbReference>
<protein>
    <submittedName>
        <fullName evidence="6">LysR family transcriptional regulator</fullName>
    </submittedName>
</protein>
<dbReference type="SUPFAM" id="SSF53850">
    <property type="entry name" value="Periplasmic binding protein-like II"/>
    <property type="match status" value="1"/>
</dbReference>
<keyword evidence="3" id="KW-0238">DNA-binding</keyword>
<dbReference type="FunFam" id="1.10.10.10:FF:000001">
    <property type="entry name" value="LysR family transcriptional regulator"/>
    <property type="match status" value="1"/>
</dbReference>
<dbReference type="Gene3D" id="1.10.10.10">
    <property type="entry name" value="Winged helix-like DNA-binding domain superfamily/Winged helix DNA-binding domain"/>
    <property type="match status" value="1"/>
</dbReference>
<comment type="similarity">
    <text evidence="1">Belongs to the LysR transcriptional regulatory family.</text>
</comment>
<dbReference type="InterPro" id="IPR036388">
    <property type="entry name" value="WH-like_DNA-bd_sf"/>
</dbReference>
<dbReference type="Proteomes" id="UP000267464">
    <property type="component" value="Unassembled WGS sequence"/>
</dbReference>
<feature type="domain" description="HTH lysR-type" evidence="5">
    <location>
        <begin position="1"/>
        <end position="59"/>
    </location>
</feature>
<dbReference type="GO" id="GO:0006351">
    <property type="term" value="P:DNA-templated transcription"/>
    <property type="evidence" value="ECO:0007669"/>
    <property type="project" value="TreeGrafter"/>
</dbReference>
<accession>A0A3N7JUL7</accession>
<dbReference type="InterPro" id="IPR005119">
    <property type="entry name" value="LysR_subst-bd"/>
</dbReference>
<dbReference type="InterPro" id="IPR000847">
    <property type="entry name" value="LysR_HTH_N"/>
</dbReference>
<comment type="caution">
    <text evidence="6">The sequence shown here is derived from an EMBL/GenBank/DDBJ whole genome shotgun (WGS) entry which is preliminary data.</text>
</comment>
<evidence type="ECO:0000256" key="1">
    <source>
        <dbReference type="ARBA" id="ARBA00009437"/>
    </source>
</evidence>
<evidence type="ECO:0000313" key="7">
    <source>
        <dbReference type="Proteomes" id="UP000267464"/>
    </source>
</evidence>
<evidence type="ECO:0000313" key="6">
    <source>
        <dbReference type="EMBL" id="RQP24589.1"/>
    </source>
</evidence>
<keyword evidence="2" id="KW-0805">Transcription regulation</keyword>
<dbReference type="Gene3D" id="3.40.190.290">
    <property type="match status" value="1"/>
</dbReference>
<dbReference type="InterPro" id="IPR036390">
    <property type="entry name" value="WH_DNA-bd_sf"/>
</dbReference>
<dbReference type="CDD" id="cd08472">
    <property type="entry name" value="PBP2_CrgA_like_3"/>
    <property type="match status" value="1"/>
</dbReference>
<reference evidence="6 7" key="1">
    <citation type="submission" date="2018-08" db="EMBL/GenBank/DDBJ databases">
        <authorList>
            <person name="Khan S.A."/>
            <person name="Jeon C.O."/>
            <person name="Chun B.H."/>
            <person name="Jeong S.E."/>
        </authorList>
    </citation>
    <scope>NUCLEOTIDE SEQUENCE [LARGE SCALE GENOMIC DNA]</scope>
    <source>
        <strain evidence="6 7">S-16</strain>
    </source>
</reference>
<evidence type="ECO:0000256" key="2">
    <source>
        <dbReference type="ARBA" id="ARBA00023015"/>
    </source>
</evidence>
<keyword evidence="7" id="KW-1185">Reference proteome</keyword>